<keyword evidence="2" id="KW-1185">Reference proteome</keyword>
<reference evidence="1 2" key="1">
    <citation type="submission" date="2018-02" db="EMBL/GenBank/DDBJ databases">
        <authorList>
            <person name="Machado R.A."/>
        </authorList>
    </citation>
    <scope>NUCLEOTIDE SEQUENCE [LARGE SCALE GENOMIC DNA]</scope>
    <source>
        <strain evidence="1 2">T327</strain>
    </source>
</reference>
<protein>
    <submittedName>
        <fullName evidence="1">Uncharacterized protein</fullName>
    </submittedName>
</protein>
<proteinExistence type="predicted"/>
<dbReference type="Proteomes" id="UP000697802">
    <property type="component" value="Unassembled WGS sequence"/>
</dbReference>
<accession>A0ABX0GJH6</accession>
<evidence type="ECO:0000313" key="1">
    <source>
        <dbReference type="EMBL" id="NHB89342.1"/>
    </source>
</evidence>
<sequence>MTTENQNDLGLLYNALTALEKGALIAKEEVESAGIGGKVSVASIVGKYSSTTLSFAYFTFTCPAITI</sequence>
<dbReference type="EMBL" id="PUJU01000042">
    <property type="protein sequence ID" value="NHB89342.1"/>
    <property type="molecule type" value="Genomic_DNA"/>
</dbReference>
<gene>
    <name evidence="1" type="ORF">C5471_17260</name>
</gene>
<dbReference type="RefSeq" id="WP_133815567.1">
    <property type="nucleotide sequence ID" value="NZ_CAWPIF010000042.1"/>
</dbReference>
<name>A0ABX0GJH6_9GAMM</name>
<comment type="caution">
    <text evidence="1">The sequence shown here is derived from an EMBL/GenBank/DDBJ whole genome shotgun (WGS) entry which is preliminary data.</text>
</comment>
<evidence type="ECO:0000313" key="2">
    <source>
        <dbReference type="Proteomes" id="UP000697802"/>
    </source>
</evidence>
<organism evidence="1 2">
    <name type="scientific">Photorhabdus tasmaniensis</name>
    <dbReference type="NCBI Taxonomy" id="1004159"/>
    <lineage>
        <taxon>Bacteria</taxon>
        <taxon>Pseudomonadati</taxon>
        <taxon>Pseudomonadota</taxon>
        <taxon>Gammaproteobacteria</taxon>
        <taxon>Enterobacterales</taxon>
        <taxon>Morganellaceae</taxon>
        <taxon>Photorhabdus</taxon>
    </lineage>
</organism>